<dbReference type="AlphaFoldDB" id="A0A369WYH8"/>
<reference evidence="11 12" key="1">
    <citation type="submission" date="2018-07" db="EMBL/GenBank/DDBJ databases">
        <title>Motiliproteus coralliicola sp. nov., a bacterium isolated from Coral.</title>
        <authorList>
            <person name="Wang G."/>
        </authorList>
    </citation>
    <scope>NUCLEOTIDE SEQUENCE [LARGE SCALE GENOMIC DNA]</scope>
    <source>
        <strain evidence="11 12">C34</strain>
    </source>
</reference>
<dbReference type="PRINTS" id="PR00344">
    <property type="entry name" value="BCTRLSENSOR"/>
</dbReference>
<evidence type="ECO:0000256" key="7">
    <source>
        <dbReference type="ARBA" id="ARBA00022989"/>
    </source>
</evidence>
<dbReference type="SMART" id="SM00387">
    <property type="entry name" value="HATPase_c"/>
    <property type="match status" value="1"/>
</dbReference>
<dbReference type="CDD" id="cd00082">
    <property type="entry name" value="HisKA"/>
    <property type="match status" value="1"/>
</dbReference>
<dbReference type="InterPro" id="IPR029151">
    <property type="entry name" value="Sensor-like_sf"/>
</dbReference>
<dbReference type="InterPro" id="IPR005467">
    <property type="entry name" value="His_kinase_dom"/>
</dbReference>
<name>A0A369WYH8_9GAMM</name>
<keyword evidence="5" id="KW-0597">Phosphoprotein</keyword>
<dbReference type="PANTHER" id="PTHR43065">
    <property type="entry name" value="SENSOR HISTIDINE KINASE"/>
    <property type="match status" value="1"/>
</dbReference>
<evidence type="ECO:0000256" key="8">
    <source>
        <dbReference type="SAM" id="Coils"/>
    </source>
</evidence>
<comment type="catalytic activity">
    <reaction evidence="1">
        <text>ATP + protein L-histidine = ADP + protein N-phospho-L-histidine.</text>
        <dbReference type="EC" id="2.7.13.3"/>
    </reaction>
</comment>
<dbReference type="OrthoDB" id="2521613at2"/>
<accession>A0A369WYH8</accession>
<evidence type="ECO:0000256" key="5">
    <source>
        <dbReference type="ARBA" id="ARBA00022553"/>
    </source>
</evidence>
<dbReference type="RefSeq" id="WP_114694142.1">
    <property type="nucleotide sequence ID" value="NZ_QQOH01000001.1"/>
</dbReference>
<dbReference type="InterPro" id="IPR003661">
    <property type="entry name" value="HisK_dim/P_dom"/>
</dbReference>
<keyword evidence="8" id="KW-0175">Coiled coil</keyword>
<dbReference type="Gene3D" id="3.30.565.10">
    <property type="entry name" value="Histidine kinase-like ATPase, C-terminal domain"/>
    <property type="match status" value="1"/>
</dbReference>
<dbReference type="Pfam" id="PF02518">
    <property type="entry name" value="HATPase_c"/>
    <property type="match status" value="1"/>
</dbReference>
<evidence type="ECO:0000313" key="11">
    <source>
        <dbReference type="EMBL" id="RDE24555.1"/>
    </source>
</evidence>
<dbReference type="Pfam" id="PF21623">
    <property type="entry name" value="HK_sensor_dom_bact"/>
    <property type="match status" value="1"/>
</dbReference>
<dbReference type="Proteomes" id="UP000253769">
    <property type="component" value="Unassembled WGS sequence"/>
</dbReference>
<dbReference type="EMBL" id="QQOH01000001">
    <property type="protein sequence ID" value="RDE24555.1"/>
    <property type="molecule type" value="Genomic_DNA"/>
</dbReference>
<dbReference type="GO" id="GO:0000155">
    <property type="term" value="F:phosphorelay sensor kinase activity"/>
    <property type="evidence" value="ECO:0007669"/>
    <property type="project" value="InterPro"/>
</dbReference>
<dbReference type="InterPro" id="IPR048760">
    <property type="entry name" value="VP0354-like_sensor_dom"/>
</dbReference>
<dbReference type="PROSITE" id="PS50109">
    <property type="entry name" value="HIS_KIN"/>
    <property type="match status" value="1"/>
</dbReference>
<keyword evidence="4" id="KW-1003">Cell membrane</keyword>
<dbReference type="EC" id="2.7.13.3" evidence="3"/>
<feature type="coiled-coil region" evidence="8">
    <location>
        <begin position="352"/>
        <end position="382"/>
    </location>
</feature>
<evidence type="ECO:0000256" key="9">
    <source>
        <dbReference type="SAM" id="Phobius"/>
    </source>
</evidence>
<keyword evidence="7 9" id="KW-1133">Transmembrane helix</keyword>
<protein>
    <recommendedName>
        <fullName evidence="3">histidine kinase</fullName>
        <ecNumber evidence="3">2.7.13.3</ecNumber>
    </recommendedName>
</protein>
<feature type="transmembrane region" description="Helical" evidence="9">
    <location>
        <begin position="320"/>
        <end position="341"/>
    </location>
</feature>
<organism evidence="11 12">
    <name type="scientific">Motiliproteus coralliicola</name>
    <dbReference type="NCBI Taxonomy" id="2283196"/>
    <lineage>
        <taxon>Bacteria</taxon>
        <taxon>Pseudomonadati</taxon>
        <taxon>Pseudomonadota</taxon>
        <taxon>Gammaproteobacteria</taxon>
        <taxon>Oceanospirillales</taxon>
        <taxon>Oceanospirillaceae</taxon>
        <taxon>Motiliproteus</taxon>
    </lineage>
</organism>
<keyword evidence="12" id="KW-1185">Reference proteome</keyword>
<dbReference type="PANTHER" id="PTHR43065:SF50">
    <property type="entry name" value="HISTIDINE KINASE"/>
    <property type="match status" value="1"/>
</dbReference>
<evidence type="ECO:0000256" key="3">
    <source>
        <dbReference type="ARBA" id="ARBA00012438"/>
    </source>
</evidence>
<evidence type="ECO:0000259" key="10">
    <source>
        <dbReference type="PROSITE" id="PS50109"/>
    </source>
</evidence>
<dbReference type="Gene3D" id="1.10.287.130">
    <property type="match status" value="1"/>
</dbReference>
<dbReference type="SUPFAM" id="SSF103190">
    <property type="entry name" value="Sensory domain-like"/>
    <property type="match status" value="2"/>
</dbReference>
<evidence type="ECO:0000256" key="4">
    <source>
        <dbReference type="ARBA" id="ARBA00022475"/>
    </source>
</evidence>
<dbReference type="Gene3D" id="3.30.450.20">
    <property type="entry name" value="PAS domain"/>
    <property type="match status" value="2"/>
</dbReference>
<feature type="domain" description="Histidine kinase" evidence="10">
    <location>
        <begin position="391"/>
        <end position="635"/>
    </location>
</feature>
<keyword evidence="9" id="KW-0472">Membrane</keyword>
<dbReference type="InterPro" id="IPR003594">
    <property type="entry name" value="HATPase_dom"/>
</dbReference>
<evidence type="ECO:0000256" key="6">
    <source>
        <dbReference type="ARBA" id="ARBA00022692"/>
    </source>
</evidence>
<comment type="subcellular location">
    <subcellularLocation>
        <location evidence="2">Cell membrane</location>
        <topology evidence="2">Multi-pass membrane protein</topology>
    </subcellularLocation>
</comment>
<feature type="transmembrane region" description="Helical" evidence="9">
    <location>
        <begin position="12"/>
        <end position="31"/>
    </location>
</feature>
<evidence type="ECO:0000256" key="2">
    <source>
        <dbReference type="ARBA" id="ARBA00004651"/>
    </source>
</evidence>
<proteinExistence type="predicted"/>
<dbReference type="SUPFAM" id="SSF55874">
    <property type="entry name" value="ATPase domain of HSP90 chaperone/DNA topoisomerase II/histidine kinase"/>
    <property type="match status" value="1"/>
</dbReference>
<comment type="caution">
    <text evidence="11">The sequence shown here is derived from an EMBL/GenBank/DDBJ whole genome shotgun (WGS) entry which is preliminary data.</text>
</comment>
<evidence type="ECO:0000313" key="12">
    <source>
        <dbReference type="Proteomes" id="UP000253769"/>
    </source>
</evidence>
<evidence type="ECO:0000256" key="1">
    <source>
        <dbReference type="ARBA" id="ARBA00000085"/>
    </source>
</evidence>
<dbReference type="InterPro" id="IPR004358">
    <property type="entry name" value="Sig_transdc_His_kin-like_C"/>
</dbReference>
<sequence length="648" mass="72337">MEKLSSRTSALRYFLILFLPTAVVICGLLYLSHQYEQDIYVDNASTTQHILVRSLAQQLGNEIHSSVVPELLRLSEDPRLQALLEKPSAANLDALATVMLGLARNHHIYDQIRFIDQQGHELVRINGYGANAQRVMADQLQNKAGRYYFEDTLRLGAKEVYVSQLDLNVEGGEVERPFKPMIRIGTPIIDAVGNKRGILLFNYRAQEILSIIDSHGQNDGVLMLINRDGYWLKGLDPDHEWGFMLPERQGFNFAQRFPSIWPSVQSNPSFQVLLRDGMVSGIEVAPFPYNTAVDRYSTPRWILASWLPTRSLMQASNKNLPFRIMIGTVFLILAAAASIALGRGISKRNKNHAQLRKANQSQSELIDQLKQAQAQLVQSEKMAGIGQLAAGVAHEINNPVGFVASNLNTFERYVEQLLAALDCHERLLADAQGLDDLRTQAGEVAEQQDLEFLREDIGCVIAETQDGIRRIKRIVADLKGFARESEEEWGVADLQQEIERTLNLVNNELKYHCTVHKHFAALPQIECISAELNQVLVNLLVNAAQAIKDMGNITLRTGRQGDKVWLEVEDDGSGIEPADLDRVFEPFFTTKPVGKGTGLGLSISYGIIKKHNGSIVVRSRMGVGTCFRIMLPIAQRVDKANTEPAVVE</sequence>
<dbReference type="InterPro" id="IPR036890">
    <property type="entry name" value="HATPase_C_sf"/>
</dbReference>
<keyword evidence="6 9" id="KW-0812">Transmembrane</keyword>
<gene>
    <name evidence="11" type="ORF">DV711_02910</name>
</gene>
<dbReference type="GO" id="GO:0005886">
    <property type="term" value="C:plasma membrane"/>
    <property type="evidence" value="ECO:0007669"/>
    <property type="project" value="UniProtKB-SubCell"/>
</dbReference>